<evidence type="ECO:0000313" key="3">
    <source>
        <dbReference type="Proteomes" id="UP000186601"/>
    </source>
</evidence>
<gene>
    <name evidence="2" type="ORF">PHLCEN_2v5263</name>
</gene>
<sequence length="134" mass="15575">MNNRSQYSECLRRLQTAKVQFEMLQRAMDEAQKNLETSQKEVDDLKADLSGKRTAHLLLSVLEKKETLRKRRIDEIGKSIEELRSTLRSYDIRFRQLASQNDVSNKLESELRLLNLISTILKKPADDPEVITSL</sequence>
<dbReference type="Proteomes" id="UP000186601">
    <property type="component" value="Unassembled WGS sequence"/>
</dbReference>
<keyword evidence="1" id="KW-0175">Coiled coil</keyword>
<feature type="coiled-coil region" evidence="1">
    <location>
        <begin position="14"/>
        <end position="48"/>
    </location>
</feature>
<evidence type="ECO:0000256" key="1">
    <source>
        <dbReference type="SAM" id="Coils"/>
    </source>
</evidence>
<organism evidence="2 3">
    <name type="scientific">Hermanssonia centrifuga</name>
    <dbReference type="NCBI Taxonomy" id="98765"/>
    <lineage>
        <taxon>Eukaryota</taxon>
        <taxon>Fungi</taxon>
        <taxon>Dikarya</taxon>
        <taxon>Basidiomycota</taxon>
        <taxon>Agaricomycotina</taxon>
        <taxon>Agaricomycetes</taxon>
        <taxon>Polyporales</taxon>
        <taxon>Meruliaceae</taxon>
        <taxon>Hermanssonia</taxon>
    </lineage>
</organism>
<keyword evidence="3" id="KW-1185">Reference proteome</keyword>
<protein>
    <submittedName>
        <fullName evidence="2">Uncharacterized protein</fullName>
    </submittedName>
</protein>
<comment type="caution">
    <text evidence="2">The sequence shown here is derived from an EMBL/GenBank/DDBJ whole genome shotgun (WGS) entry which is preliminary data.</text>
</comment>
<name>A0A2R6P931_9APHY</name>
<dbReference type="AlphaFoldDB" id="A0A2R6P931"/>
<accession>A0A2R6P931</accession>
<evidence type="ECO:0000313" key="2">
    <source>
        <dbReference type="EMBL" id="PSR87005.1"/>
    </source>
</evidence>
<dbReference type="EMBL" id="MLYV02000520">
    <property type="protein sequence ID" value="PSR87005.1"/>
    <property type="molecule type" value="Genomic_DNA"/>
</dbReference>
<dbReference type="OrthoDB" id="3256901at2759"/>
<proteinExistence type="predicted"/>
<reference evidence="2 3" key="1">
    <citation type="submission" date="2018-02" db="EMBL/GenBank/DDBJ databases">
        <title>Genome sequence of the basidiomycete white-rot fungus Phlebia centrifuga.</title>
        <authorList>
            <person name="Granchi Z."/>
            <person name="Peng M."/>
            <person name="de Vries R.P."/>
            <person name="Hilden K."/>
            <person name="Makela M.R."/>
            <person name="Grigoriev I."/>
            <person name="Riley R."/>
        </authorList>
    </citation>
    <scope>NUCLEOTIDE SEQUENCE [LARGE SCALE GENOMIC DNA]</scope>
    <source>
        <strain evidence="2 3">FBCC195</strain>
    </source>
</reference>